<evidence type="ECO:0000313" key="2">
    <source>
        <dbReference type="Proteomes" id="UP000557739"/>
    </source>
</evidence>
<gene>
    <name evidence="1" type="ORF">FHR19_003393</name>
</gene>
<sequence length="103" mass="10876">MAAHDRKVALDTHARFVASAAGFGGDKGGHLQKFYERLANGADGDPAQPAGRPIGLSEIVAMGKRAIADQAAASDVERAEREAEQAAVREMFERHRTGGAYVA</sequence>
<evidence type="ECO:0000313" key="1">
    <source>
        <dbReference type="EMBL" id="MBB5700013.1"/>
    </source>
</evidence>
<dbReference type="AlphaFoldDB" id="A0A7W9ASZ9"/>
<comment type="caution">
    <text evidence="1">The sequence shown here is derived from an EMBL/GenBank/DDBJ whole genome shotgun (WGS) entry which is preliminary data.</text>
</comment>
<organism evidence="1 2">
    <name type="scientific">Sphingomonas yantingensis</name>
    <dbReference type="NCBI Taxonomy" id="1241761"/>
    <lineage>
        <taxon>Bacteria</taxon>
        <taxon>Pseudomonadati</taxon>
        <taxon>Pseudomonadota</taxon>
        <taxon>Alphaproteobacteria</taxon>
        <taxon>Sphingomonadales</taxon>
        <taxon>Sphingomonadaceae</taxon>
        <taxon>Sphingomonas</taxon>
    </lineage>
</organism>
<accession>A0A7W9ASZ9</accession>
<dbReference type="Proteomes" id="UP000557739">
    <property type="component" value="Unassembled WGS sequence"/>
</dbReference>
<reference evidence="1 2" key="1">
    <citation type="submission" date="2020-08" db="EMBL/GenBank/DDBJ databases">
        <title>Genomic Encyclopedia of Type Strains, Phase IV (KMG-IV): sequencing the most valuable type-strain genomes for metagenomic binning, comparative biology and taxonomic classification.</title>
        <authorList>
            <person name="Goeker M."/>
        </authorList>
    </citation>
    <scope>NUCLEOTIDE SEQUENCE [LARGE SCALE GENOMIC DNA]</scope>
    <source>
        <strain evidence="1 2">DSM 27244</strain>
    </source>
</reference>
<dbReference type="RefSeq" id="WP_184030903.1">
    <property type="nucleotide sequence ID" value="NZ_JACIJJ010000007.1"/>
</dbReference>
<proteinExistence type="predicted"/>
<dbReference type="EMBL" id="JACIJJ010000007">
    <property type="protein sequence ID" value="MBB5700013.1"/>
    <property type="molecule type" value="Genomic_DNA"/>
</dbReference>
<protein>
    <submittedName>
        <fullName evidence="1">Uncharacterized protein</fullName>
    </submittedName>
</protein>
<keyword evidence="2" id="KW-1185">Reference proteome</keyword>
<name>A0A7W9ASZ9_9SPHN</name>